<dbReference type="InterPro" id="IPR013321">
    <property type="entry name" value="Arc_rbn_hlx_hlx"/>
</dbReference>
<dbReference type="GO" id="GO:0032297">
    <property type="term" value="P:negative regulation of DNA-templated DNA replication initiation"/>
    <property type="evidence" value="ECO:0007669"/>
    <property type="project" value="UniProtKB-UniRule"/>
</dbReference>
<sequence length="194" mass="21684">MKTIEVDEELYRYIASQTCHIGESASDILRRLLNVDGQETPSLPVSHIAPSAPNESVHPQGQAVPQGIVVSKDAGREPQLSGVQVIRELLISDEFAAQKKVIDRFMLVLSTLYHIDSVSFSESMDVKGRKRVYFADNEETLLASGKTTKPKAIPNTPFWVITNNNTSRKQQMIEQLMVRMNFPSDLIDKVTLSI</sequence>
<dbReference type="RefSeq" id="WP_072956635.1">
    <property type="nucleotide sequence ID" value="NZ_FQUH01000004.1"/>
</dbReference>
<dbReference type="HAMAP" id="MF_00908">
    <property type="entry name" value="SeqA"/>
    <property type="match status" value="1"/>
</dbReference>
<accession>A0A1M4XP66</accession>
<dbReference type="AlphaFoldDB" id="A0A1M4XP66"/>
<name>A0A1M4XP66_VIBGA</name>
<dbReference type="Proteomes" id="UP000184159">
    <property type="component" value="Unassembled WGS sequence"/>
</dbReference>
<keyword evidence="1 4" id="KW-0963">Cytoplasm</keyword>
<dbReference type="NCBIfam" id="NF008389">
    <property type="entry name" value="PRK11187.1"/>
    <property type="match status" value="1"/>
</dbReference>
<comment type="caution">
    <text evidence="4">Lacks conserved residue(s) required for the propagation of feature annotation.</text>
</comment>
<evidence type="ECO:0000259" key="6">
    <source>
        <dbReference type="Pfam" id="PF03925"/>
    </source>
</evidence>
<comment type="subunit">
    <text evidence="4">Homodimer. Polymerizes to form helical filaments.</text>
</comment>
<keyword evidence="2 4" id="KW-0236">DNA replication inhibitor</keyword>
<dbReference type="InterPro" id="IPR005621">
    <property type="entry name" value="SeqA"/>
</dbReference>
<dbReference type="Gene3D" id="1.10.1220.10">
    <property type="entry name" value="Met repressor-like"/>
    <property type="match status" value="1"/>
</dbReference>
<evidence type="ECO:0000256" key="3">
    <source>
        <dbReference type="ARBA" id="ARBA00023125"/>
    </source>
</evidence>
<dbReference type="InterPro" id="IPR010985">
    <property type="entry name" value="Ribbon_hlx_hlx"/>
</dbReference>
<evidence type="ECO:0000256" key="4">
    <source>
        <dbReference type="HAMAP-Rule" id="MF_00908"/>
    </source>
</evidence>
<evidence type="ECO:0000256" key="5">
    <source>
        <dbReference type="PIRNR" id="PIRNR019401"/>
    </source>
</evidence>
<evidence type="ECO:0000256" key="2">
    <source>
        <dbReference type="ARBA" id="ARBA00022880"/>
    </source>
</evidence>
<dbReference type="InterPro" id="IPR026577">
    <property type="entry name" value="SeqA_DNA-bd_C"/>
</dbReference>
<dbReference type="InterPro" id="IPR033761">
    <property type="entry name" value="SeqA_N"/>
</dbReference>
<comment type="subcellular location">
    <subcellularLocation>
        <location evidence="4 5">Cytoplasm</location>
    </subcellularLocation>
</comment>
<comment type="function">
    <text evidence="4 5">Negative regulator of replication initiation, which contributes to regulation of DNA replication and ensures that replication initiation occurs exactly once per chromosome per cell cycle. Binds to pairs of hemimethylated GATC sequences in the oriC region, thus preventing assembly of replication proteins and re-initiation at newly replicated origins. Repression is relieved when the region becomes fully methylated.</text>
</comment>
<dbReference type="GO" id="GO:0003677">
    <property type="term" value="F:DNA binding"/>
    <property type="evidence" value="ECO:0007669"/>
    <property type="project" value="UniProtKB-UniRule"/>
</dbReference>
<feature type="domain" description="Negative modulator of initiation of replication SeqA N-terminal" evidence="7">
    <location>
        <begin position="1"/>
        <end position="34"/>
    </location>
</feature>
<dbReference type="PIRSF" id="PIRSF019401">
    <property type="entry name" value="SeqA"/>
    <property type="match status" value="1"/>
</dbReference>
<dbReference type="Pfam" id="PF03925">
    <property type="entry name" value="SeqA"/>
    <property type="match status" value="1"/>
</dbReference>
<protein>
    <recommendedName>
        <fullName evidence="4 5">Negative modulator of initiation of replication</fullName>
    </recommendedName>
</protein>
<dbReference type="GO" id="GO:0005737">
    <property type="term" value="C:cytoplasm"/>
    <property type="evidence" value="ECO:0007669"/>
    <property type="project" value="UniProtKB-SubCell"/>
</dbReference>
<dbReference type="Pfam" id="PF17206">
    <property type="entry name" value="SeqA_N"/>
    <property type="match status" value="1"/>
</dbReference>
<evidence type="ECO:0000313" key="8">
    <source>
        <dbReference type="EMBL" id="SHE95299.1"/>
    </source>
</evidence>
<keyword evidence="3 4" id="KW-0238">DNA-binding</keyword>
<dbReference type="InterPro" id="IPR036835">
    <property type="entry name" value="SeqA_DNA-bd_C_sf"/>
</dbReference>
<evidence type="ECO:0000313" key="9">
    <source>
        <dbReference type="Proteomes" id="UP000184159"/>
    </source>
</evidence>
<feature type="domain" description="Replication modulator SeqA C-terminal DNA-binding" evidence="6">
    <location>
        <begin position="85"/>
        <end position="191"/>
    </location>
</feature>
<dbReference type="EMBL" id="FQUH01000004">
    <property type="protein sequence ID" value="SHE95299.1"/>
    <property type="molecule type" value="Genomic_DNA"/>
</dbReference>
<keyword evidence="9" id="KW-1185">Reference proteome</keyword>
<dbReference type="SUPFAM" id="SSF82808">
    <property type="entry name" value="Replication modulator SeqA, C-terminal DNA-binding domain"/>
    <property type="match status" value="1"/>
</dbReference>
<evidence type="ECO:0000259" key="7">
    <source>
        <dbReference type="Pfam" id="PF17206"/>
    </source>
</evidence>
<reference evidence="9" key="1">
    <citation type="submission" date="2016-11" db="EMBL/GenBank/DDBJ databases">
        <authorList>
            <person name="Varghese N."/>
            <person name="Submissions S."/>
        </authorList>
    </citation>
    <scope>NUCLEOTIDE SEQUENCE [LARGE SCALE GENOMIC DNA]</scope>
    <source>
        <strain evidence="9">DSM 21264</strain>
    </source>
</reference>
<comment type="similarity">
    <text evidence="4 5">Belongs to the SeqA family.</text>
</comment>
<dbReference type="SUPFAM" id="SSF47598">
    <property type="entry name" value="Ribbon-helix-helix"/>
    <property type="match status" value="1"/>
</dbReference>
<dbReference type="Gene3D" id="1.20.1380.10">
    <property type="entry name" value="Replication modulator SeqA, C-terminal DNA-binding domain"/>
    <property type="match status" value="1"/>
</dbReference>
<organism evidence="8 9">
    <name type="scientific">Vibrio gazogenes DSM 21264 = NBRC 103151</name>
    <dbReference type="NCBI Taxonomy" id="1123492"/>
    <lineage>
        <taxon>Bacteria</taxon>
        <taxon>Pseudomonadati</taxon>
        <taxon>Pseudomonadota</taxon>
        <taxon>Gammaproteobacteria</taxon>
        <taxon>Vibrionales</taxon>
        <taxon>Vibrionaceae</taxon>
        <taxon>Vibrio</taxon>
    </lineage>
</organism>
<gene>
    <name evidence="4" type="primary">seqA</name>
    <name evidence="8" type="ORF">SAMN02745781_01121</name>
</gene>
<proteinExistence type="inferred from homology"/>
<dbReference type="GO" id="GO:0006355">
    <property type="term" value="P:regulation of DNA-templated transcription"/>
    <property type="evidence" value="ECO:0007669"/>
    <property type="project" value="InterPro"/>
</dbReference>
<evidence type="ECO:0000256" key="1">
    <source>
        <dbReference type="ARBA" id="ARBA00022490"/>
    </source>
</evidence>